<comment type="caution">
    <text evidence="1">The sequence shown here is derived from an EMBL/GenBank/DDBJ whole genome shotgun (WGS) entry which is preliminary data.</text>
</comment>
<dbReference type="EMBL" id="CAJOBC010009677">
    <property type="protein sequence ID" value="CAF3993827.1"/>
    <property type="molecule type" value="Genomic_DNA"/>
</dbReference>
<sequence>ANNGIYIGLIDNDLEADELSKLDNLQISTFDTNSLNNLKKNIQQGYAISVDNIKLLFDALINSDQQEQSLSIYCEAHCIQSLNDHLSSTVSMIHDRVQLDIAHIHYVLAKCLAHYVALPYIMARFYTLTVKQFLYLCEGNELWSHQL</sequence>
<dbReference type="Proteomes" id="UP000663829">
    <property type="component" value="Unassembled WGS sequence"/>
</dbReference>
<organism evidence="1 3">
    <name type="scientific">Didymodactylos carnosus</name>
    <dbReference type="NCBI Taxonomy" id="1234261"/>
    <lineage>
        <taxon>Eukaryota</taxon>
        <taxon>Metazoa</taxon>
        <taxon>Spiralia</taxon>
        <taxon>Gnathifera</taxon>
        <taxon>Rotifera</taxon>
        <taxon>Eurotatoria</taxon>
        <taxon>Bdelloidea</taxon>
        <taxon>Philodinida</taxon>
        <taxon>Philodinidae</taxon>
        <taxon>Didymodactylos</taxon>
    </lineage>
</organism>
<protein>
    <submittedName>
        <fullName evidence="1">Uncharacterized protein</fullName>
    </submittedName>
</protein>
<dbReference type="AlphaFoldDB" id="A0A814YMH7"/>
<keyword evidence="3" id="KW-1185">Reference proteome</keyword>
<evidence type="ECO:0000313" key="2">
    <source>
        <dbReference type="EMBL" id="CAF3993827.1"/>
    </source>
</evidence>
<gene>
    <name evidence="1" type="ORF">GPM918_LOCUS25181</name>
    <name evidence="2" type="ORF">SRO942_LOCUS25187</name>
</gene>
<name>A0A814YMH7_9BILA</name>
<accession>A0A814YMH7</accession>
<feature type="non-terminal residue" evidence="1">
    <location>
        <position position="1"/>
    </location>
</feature>
<proteinExistence type="predicted"/>
<dbReference type="EMBL" id="CAJNOQ010009672">
    <property type="protein sequence ID" value="CAF1231169.1"/>
    <property type="molecule type" value="Genomic_DNA"/>
</dbReference>
<reference evidence="1" key="1">
    <citation type="submission" date="2021-02" db="EMBL/GenBank/DDBJ databases">
        <authorList>
            <person name="Nowell W R."/>
        </authorList>
    </citation>
    <scope>NUCLEOTIDE SEQUENCE</scope>
</reference>
<evidence type="ECO:0000313" key="1">
    <source>
        <dbReference type="EMBL" id="CAF1231169.1"/>
    </source>
</evidence>
<dbReference type="Proteomes" id="UP000681722">
    <property type="component" value="Unassembled WGS sequence"/>
</dbReference>
<evidence type="ECO:0000313" key="3">
    <source>
        <dbReference type="Proteomes" id="UP000663829"/>
    </source>
</evidence>